<dbReference type="Proteomes" id="UP000007882">
    <property type="component" value="Chromosome"/>
</dbReference>
<dbReference type="OrthoDB" id="3298550at2"/>
<evidence type="ECO:0000313" key="2">
    <source>
        <dbReference type="Proteomes" id="UP000007882"/>
    </source>
</evidence>
<sequence>MPVEAGQDGGETPEQWRSVLIDVSRATLAELVATDDSALAHALRRVTDELDRPGEPIAGFNSAI</sequence>
<name>I0GZE6_ACTM4</name>
<dbReference type="AlphaFoldDB" id="I0GZE6"/>
<dbReference type="EMBL" id="AP012319">
    <property type="protein sequence ID" value="BAL86133.1"/>
    <property type="molecule type" value="Genomic_DNA"/>
</dbReference>
<organism evidence="1 2">
    <name type="scientific">Actinoplanes missouriensis (strain ATCC 14538 / DSM 43046 / CBS 188.64 / JCM 3121 / NBRC 102363 / NCIMB 12654 / NRRL B-3342 / UNCC 431)</name>
    <dbReference type="NCBI Taxonomy" id="512565"/>
    <lineage>
        <taxon>Bacteria</taxon>
        <taxon>Bacillati</taxon>
        <taxon>Actinomycetota</taxon>
        <taxon>Actinomycetes</taxon>
        <taxon>Micromonosporales</taxon>
        <taxon>Micromonosporaceae</taxon>
        <taxon>Actinoplanes</taxon>
    </lineage>
</organism>
<dbReference type="InterPro" id="IPR026334">
    <property type="entry name" value="FxSxx-COOH"/>
</dbReference>
<dbReference type="HOGENOM" id="CLU_2821410_0_0_11"/>
<protein>
    <recommendedName>
        <fullName evidence="3">FXSXX-COOH protein</fullName>
    </recommendedName>
</protein>
<evidence type="ECO:0000313" key="1">
    <source>
        <dbReference type="EMBL" id="BAL86133.1"/>
    </source>
</evidence>
<dbReference type="KEGG" id="ams:AMIS_9130"/>
<reference evidence="1 2" key="1">
    <citation type="submission" date="2012-02" db="EMBL/GenBank/DDBJ databases">
        <title>Complete genome sequence of Actinoplanes missouriensis 431 (= NBRC 102363).</title>
        <authorList>
            <person name="Ohnishi Y."/>
            <person name="Ishikawa J."/>
            <person name="Sekine M."/>
            <person name="Hosoyama A."/>
            <person name="Harada T."/>
            <person name="Narita H."/>
            <person name="Hata T."/>
            <person name="Konno Y."/>
            <person name="Tutikane K."/>
            <person name="Fujita N."/>
            <person name="Horinouchi S."/>
            <person name="Hayakawa M."/>
        </authorList>
    </citation>
    <scope>NUCLEOTIDE SEQUENCE [LARGE SCALE GENOMIC DNA]</scope>
    <source>
        <strain evidence="2">ATCC 14538 / DSM 43046 / CBS 188.64 / JCM 3121 / NBRC 102363 / NCIMB 12654 / NRRL B-3342 / UNCC 431</strain>
    </source>
</reference>
<dbReference type="STRING" id="512565.AMIS_9130"/>
<proteinExistence type="predicted"/>
<dbReference type="RefSeq" id="WP_014441030.1">
    <property type="nucleotide sequence ID" value="NC_017093.1"/>
</dbReference>
<evidence type="ECO:0008006" key="3">
    <source>
        <dbReference type="Google" id="ProtNLM"/>
    </source>
</evidence>
<accession>I0GZE6</accession>
<keyword evidence="2" id="KW-1185">Reference proteome</keyword>
<gene>
    <name evidence="1" type="ordered locus">AMIS_9130</name>
</gene>
<dbReference type="PATRIC" id="fig|512565.3.peg.918"/>
<dbReference type="NCBIfam" id="TIGR04268">
    <property type="entry name" value="FxSxx-COOH"/>
    <property type="match status" value="1"/>
</dbReference>